<organism evidence="2 3">
    <name type="scientific">Kribbella koreensis</name>
    <dbReference type="NCBI Taxonomy" id="57909"/>
    <lineage>
        <taxon>Bacteria</taxon>
        <taxon>Bacillati</taxon>
        <taxon>Actinomycetota</taxon>
        <taxon>Actinomycetes</taxon>
        <taxon>Propionibacteriales</taxon>
        <taxon>Kribbellaceae</taxon>
        <taxon>Kribbella</taxon>
    </lineage>
</organism>
<evidence type="ECO:0000313" key="3">
    <source>
        <dbReference type="Proteomes" id="UP001500542"/>
    </source>
</evidence>
<name>A0ABP4BXD4_9ACTN</name>
<dbReference type="EMBL" id="BAAAHK010000017">
    <property type="protein sequence ID" value="GAA0955083.1"/>
    <property type="molecule type" value="Genomic_DNA"/>
</dbReference>
<feature type="region of interest" description="Disordered" evidence="1">
    <location>
        <begin position="474"/>
        <end position="499"/>
    </location>
</feature>
<evidence type="ECO:0000256" key="1">
    <source>
        <dbReference type="SAM" id="MobiDB-lite"/>
    </source>
</evidence>
<sequence>MKPDQVVSWAVTAWEQELVADGTDLERRRAWQNLLYLRLYRESNDLDCAELDAAVGRVLAGSDVTAQVCAMERAQSSGRRRADDLRQAAGGWLAAGFPGATGATSADEAERAYVATIARARSAAVRGKLAQLRGQVLQRYDAEFDRGWDRIADAYRVLAPAGAVGDWSLGFGVVREAEVTGFFEAAGGLTEVLRSRLDTICGELAIEPAGSTYDDAFACLVALGQAKQDPTTTLDELFVRAGQVTRDRELGVELTRILVTPGLECWQVGAAGTPGYVVVEIASPAGNRELAPADKDVLAAVIEAGKADSPVAFISARVGSEQGRELLHRAAERTMHEIGHAIVHCSGPQRDELDGFCYEPLERLDELSMAMEYSLSDPVLGVIGDGSTGRRIADARWLLELPDRLISALSSYLYFREAERSWTDCVAAAGDAIGCPGDYLRLTSYQSWSLQGRRPGGDFTILWGEALAQQWNESRRSGQAAPPAGTPVSVGSLRARMAS</sequence>
<gene>
    <name evidence="2" type="ORF">GCM10009554_61990</name>
</gene>
<dbReference type="Proteomes" id="UP001500542">
    <property type="component" value="Unassembled WGS sequence"/>
</dbReference>
<accession>A0ABP4BXD4</accession>
<dbReference type="RefSeq" id="WP_343978182.1">
    <property type="nucleotide sequence ID" value="NZ_BAAAHK010000017.1"/>
</dbReference>
<protein>
    <submittedName>
        <fullName evidence="2">Uncharacterized protein</fullName>
    </submittedName>
</protein>
<keyword evidence="3" id="KW-1185">Reference proteome</keyword>
<evidence type="ECO:0000313" key="2">
    <source>
        <dbReference type="EMBL" id="GAA0955083.1"/>
    </source>
</evidence>
<reference evidence="3" key="1">
    <citation type="journal article" date="2019" name="Int. J. Syst. Evol. Microbiol.">
        <title>The Global Catalogue of Microorganisms (GCM) 10K type strain sequencing project: providing services to taxonomists for standard genome sequencing and annotation.</title>
        <authorList>
            <consortium name="The Broad Institute Genomics Platform"/>
            <consortium name="The Broad Institute Genome Sequencing Center for Infectious Disease"/>
            <person name="Wu L."/>
            <person name="Ma J."/>
        </authorList>
    </citation>
    <scope>NUCLEOTIDE SEQUENCE [LARGE SCALE GENOMIC DNA]</scope>
    <source>
        <strain evidence="3">JCM 10977</strain>
    </source>
</reference>
<comment type="caution">
    <text evidence="2">The sequence shown here is derived from an EMBL/GenBank/DDBJ whole genome shotgun (WGS) entry which is preliminary data.</text>
</comment>
<proteinExistence type="predicted"/>